<name>A0ABW2JBI8_9ACTN</name>
<protein>
    <submittedName>
        <fullName evidence="3">VOC family protein</fullName>
    </submittedName>
</protein>
<dbReference type="Proteomes" id="UP001596523">
    <property type="component" value="Unassembled WGS sequence"/>
</dbReference>
<dbReference type="InterPro" id="IPR029068">
    <property type="entry name" value="Glyas_Bleomycin-R_OHBP_Dase"/>
</dbReference>
<keyword evidence="4" id="KW-1185">Reference proteome</keyword>
<evidence type="ECO:0000313" key="3">
    <source>
        <dbReference type="EMBL" id="MFC7302963.1"/>
    </source>
</evidence>
<sequence>MNTTQSTAQSTAPTSTPTTAPAPTSTPTTAPAPTVWPTTMAHDAPALIDFLVNEVGFLRTAVYEDGGKVAHAQLDWPEGGGIMLGSYAPGTPDGPDGSEWHVRPGTLGAYIVTDRVDELYARLSAPGSGAKVLREIADQPYGSREFSIADPEGNRWSFGTYRGEPRA</sequence>
<accession>A0ABW2JBI8</accession>
<dbReference type="Pfam" id="PF00903">
    <property type="entry name" value="Glyoxalase"/>
    <property type="match status" value="1"/>
</dbReference>
<gene>
    <name evidence="3" type="ORF">ACFQVC_01860</name>
</gene>
<evidence type="ECO:0000313" key="4">
    <source>
        <dbReference type="Proteomes" id="UP001596523"/>
    </source>
</evidence>
<comment type="caution">
    <text evidence="3">The sequence shown here is derived from an EMBL/GenBank/DDBJ whole genome shotgun (WGS) entry which is preliminary data.</text>
</comment>
<feature type="region of interest" description="Disordered" evidence="1">
    <location>
        <begin position="1"/>
        <end position="35"/>
    </location>
</feature>
<evidence type="ECO:0000256" key="1">
    <source>
        <dbReference type="SAM" id="MobiDB-lite"/>
    </source>
</evidence>
<dbReference type="Gene3D" id="3.30.720.110">
    <property type="match status" value="1"/>
</dbReference>
<proteinExistence type="predicted"/>
<feature type="domain" description="Glyoxalase/fosfomycin resistance/dioxygenase" evidence="2">
    <location>
        <begin position="42"/>
        <end position="158"/>
    </location>
</feature>
<reference evidence="4" key="1">
    <citation type="journal article" date="2019" name="Int. J. Syst. Evol. Microbiol.">
        <title>The Global Catalogue of Microorganisms (GCM) 10K type strain sequencing project: providing services to taxonomists for standard genome sequencing and annotation.</title>
        <authorList>
            <consortium name="The Broad Institute Genomics Platform"/>
            <consortium name="The Broad Institute Genome Sequencing Center for Infectious Disease"/>
            <person name="Wu L."/>
            <person name="Ma J."/>
        </authorList>
    </citation>
    <scope>NUCLEOTIDE SEQUENCE [LARGE SCALE GENOMIC DNA]</scope>
    <source>
        <strain evidence="4">SYNS20</strain>
    </source>
</reference>
<dbReference type="RefSeq" id="WP_381825657.1">
    <property type="nucleotide sequence ID" value="NZ_JBHTCF010000001.1"/>
</dbReference>
<dbReference type="InterPro" id="IPR004360">
    <property type="entry name" value="Glyas_Fos-R_dOase_dom"/>
</dbReference>
<dbReference type="Gene3D" id="3.30.720.120">
    <property type="match status" value="1"/>
</dbReference>
<organism evidence="3 4">
    <name type="scientific">Streptomyces monticola</name>
    <dbReference type="NCBI Taxonomy" id="2666263"/>
    <lineage>
        <taxon>Bacteria</taxon>
        <taxon>Bacillati</taxon>
        <taxon>Actinomycetota</taxon>
        <taxon>Actinomycetes</taxon>
        <taxon>Kitasatosporales</taxon>
        <taxon>Streptomycetaceae</taxon>
        <taxon>Streptomyces</taxon>
    </lineage>
</organism>
<feature type="compositionally biased region" description="Low complexity" evidence="1">
    <location>
        <begin position="1"/>
        <end position="33"/>
    </location>
</feature>
<evidence type="ECO:0000259" key="2">
    <source>
        <dbReference type="Pfam" id="PF00903"/>
    </source>
</evidence>
<dbReference type="EMBL" id="JBHTCF010000001">
    <property type="protein sequence ID" value="MFC7302963.1"/>
    <property type="molecule type" value="Genomic_DNA"/>
</dbReference>
<dbReference type="SUPFAM" id="SSF54593">
    <property type="entry name" value="Glyoxalase/Bleomycin resistance protein/Dihydroxybiphenyl dioxygenase"/>
    <property type="match status" value="1"/>
</dbReference>